<dbReference type="InterPro" id="IPR044846">
    <property type="entry name" value="GH10"/>
</dbReference>
<dbReference type="EC" id="3.2.1.8" evidence="3"/>
<dbReference type="EMBL" id="SJPX01000001">
    <property type="protein sequence ID" value="TWU58011.1"/>
    <property type="molecule type" value="Genomic_DNA"/>
</dbReference>
<keyword evidence="11" id="KW-0624">Polysaccharide degradation</keyword>
<gene>
    <name evidence="14" type="primary">cex</name>
    <name evidence="14" type="ORF">Poly59_09200</name>
</gene>
<dbReference type="SMART" id="SM00237">
    <property type="entry name" value="Calx_beta"/>
    <property type="match status" value="1"/>
</dbReference>
<evidence type="ECO:0000256" key="7">
    <source>
        <dbReference type="ARBA" id="ARBA00022801"/>
    </source>
</evidence>
<keyword evidence="15" id="KW-1185">Reference proteome</keyword>
<dbReference type="GO" id="GO:0007154">
    <property type="term" value="P:cell communication"/>
    <property type="evidence" value="ECO:0007669"/>
    <property type="project" value="InterPro"/>
</dbReference>
<keyword evidence="6" id="KW-0677">Repeat</keyword>
<feature type="domain" description="PA14" evidence="13">
    <location>
        <begin position="38"/>
        <end position="174"/>
    </location>
</feature>
<comment type="catalytic activity">
    <reaction evidence="1">
        <text>Endohydrolysis of (1-&gt;4)-beta-D-xylosidic linkages in xylans.</text>
        <dbReference type="EC" id="3.2.1.8"/>
    </reaction>
</comment>
<dbReference type="Gene3D" id="3.90.182.10">
    <property type="entry name" value="Toxin - Anthrax Protective Antigen,domain 1"/>
    <property type="match status" value="1"/>
</dbReference>
<dbReference type="OrthoDB" id="9783154at2"/>
<reference evidence="14 15" key="1">
    <citation type="submission" date="2019-02" db="EMBL/GenBank/DDBJ databases">
        <title>Deep-cultivation of Planctomycetes and their phenomic and genomic characterization uncovers novel biology.</title>
        <authorList>
            <person name="Wiegand S."/>
            <person name="Jogler M."/>
            <person name="Boedeker C."/>
            <person name="Pinto D."/>
            <person name="Vollmers J."/>
            <person name="Rivas-Marin E."/>
            <person name="Kohn T."/>
            <person name="Peeters S.H."/>
            <person name="Heuer A."/>
            <person name="Rast P."/>
            <person name="Oberbeckmann S."/>
            <person name="Bunk B."/>
            <person name="Jeske O."/>
            <person name="Meyerdierks A."/>
            <person name="Storesund J.E."/>
            <person name="Kallscheuer N."/>
            <person name="Luecker S."/>
            <person name="Lage O.M."/>
            <person name="Pohl T."/>
            <person name="Merkel B.J."/>
            <person name="Hornburger P."/>
            <person name="Mueller R.-W."/>
            <person name="Bruemmer F."/>
            <person name="Labrenz M."/>
            <person name="Spormann A.M."/>
            <person name="Op Den Camp H."/>
            <person name="Overmann J."/>
            <person name="Amann R."/>
            <person name="Jetten M.S.M."/>
            <person name="Mascher T."/>
            <person name="Medema M.H."/>
            <person name="Devos D.P."/>
            <person name="Kaster A.-K."/>
            <person name="Ovreas L."/>
            <person name="Rohde M."/>
            <person name="Galperin M.Y."/>
            <person name="Jogler C."/>
        </authorList>
    </citation>
    <scope>NUCLEOTIDE SEQUENCE [LARGE SCALE GENOMIC DNA]</scope>
    <source>
        <strain evidence="14 15">Poly59</strain>
    </source>
</reference>
<evidence type="ECO:0000259" key="12">
    <source>
        <dbReference type="PROSITE" id="PS51760"/>
    </source>
</evidence>
<dbReference type="InterPro" id="IPR017853">
    <property type="entry name" value="GH"/>
</dbReference>
<evidence type="ECO:0000313" key="15">
    <source>
        <dbReference type="Proteomes" id="UP000317977"/>
    </source>
</evidence>
<keyword evidence="10 14" id="KW-0326">Glycosidase</keyword>
<dbReference type="SUPFAM" id="SSF56988">
    <property type="entry name" value="Anthrax protective antigen"/>
    <property type="match status" value="2"/>
</dbReference>
<comment type="similarity">
    <text evidence="2">Belongs to the glycosyl hydrolase 10 (cellulase F) family.</text>
</comment>
<dbReference type="SMART" id="SM00633">
    <property type="entry name" value="Glyco_10"/>
    <property type="match status" value="1"/>
</dbReference>
<dbReference type="SUPFAM" id="SSF51445">
    <property type="entry name" value="(Trans)glycosidases"/>
    <property type="match status" value="1"/>
</dbReference>
<dbReference type="PROSITE" id="PS00018">
    <property type="entry name" value="EF_HAND_1"/>
    <property type="match status" value="1"/>
</dbReference>
<dbReference type="Gene3D" id="2.60.40.2030">
    <property type="match status" value="1"/>
</dbReference>
<comment type="caution">
    <text evidence="14">The sequence shown here is derived from an EMBL/GenBank/DDBJ whole genome shotgun (WGS) entry which is preliminary data.</text>
</comment>
<evidence type="ECO:0000313" key="14">
    <source>
        <dbReference type="EMBL" id="TWU58011.1"/>
    </source>
</evidence>
<sequence length="1491" mass="160176">MSNVSRHRRVKKHCSTIKRHSIRLEKLEDRRLLAIDSFAGSGITAQYFADIDLQQIVATNVESSITQDWAASAPVAGLNVDAFSVRMTGQVEASFTEPHAFALSADGGARLWINGVAVIDNWDSSTTNETSTVNLISGRRYEIKLEYRETGGDANVSLNWSSPSLPLQPIAPAQLFATELGSIQNRVWDVDPAVPASNWLTGYPSDPDDLGQIPSLQVTSSSTSATIGSSSALLHVPVTGDYQFFVAGDGLAQVWLSNTESPDAKQLIASLPASSAAQQWTLTPQQQSDPVQLVAGQAYAIELVYQSGQSSGPIAVGWTQPGSETVEVLDGQFLSPPLPTVRVFASGGQVSEGAVAPVEFVVHRTGQPTNDPIVVSYSLRGDATPGVDYAGTASGLVTIPAGATSATVSINPVSDSLSEGTESIIFEVVDSAGYDVGFISERRAEAIISDDVEPPTGTLVVSPAVPLTNYAKFGGNFTSITPTAPFTNVIEAAIPTVTGSQFDSQLRFGNLQGFQTGDVMLADFYVRSIGGVGKITAIAETDGQPYDHSLDHSIDVPTQWTRIQVPFTIARPYDSTTTPMAFGFILGSKPQTIQFADIHLYAYGAPRDVTPANVQLVNGGSGFGSTTSVSVTNQPFETAKQIQTVTTPTGGDPPSAEPWRFQYGGRNSGPVGSGDNLEFDFYARSVAGANPRINAVIQTTTDFATLSSQLIQPTSSWQKYTIMATATADFAIEGLQAMLNLGFDPQTVEVADLRWTNVSATANLNELPSMSPSISYVGRDAEDSWRDSAVDDIVANRQSELTVHVIDALGNPVEGAVVSIQQASHAFRFGSAIDSLGGQLDPNTVNADFQTYQSEITRLFNTAVIENSLKWPQLESNRARAIEVANWAVNSGLYLRGHNAVWPGADNLPASVWNTYQTTLAAGDSANAENYLRQAIATHIEDVATTFASVTGEWDVVNEPFTNTDAIEALGAGVVLDWFNLFRQYDPTGDRVLNDYDIFANNGNNAAHRANFDSWLQTLTAANAIERIGEQSHYTDGNLTDIAVFGALIDTYHTTFNLPIAITEFDITSQDRQLQADYLRDYMTIAFSKSAIDEFIHWGFWSEAHWRPDGAMYNADFSIRPHGQVYEDLVFGSWWTDTRGTTRGDGNVAADVFRGDYEITVTYNNQTVTRSLSDFSTDGTLVFALPGVVWSTPVLSGSEGNASNVTAVLTHAPTSDVTVTIAPSTQVTTSPSTLTFTFQNWDTPQPVTITPIEDYSIEGNQSETLSVTVVSDDSEFDGSSTLSPRIDFTDGQSPLGVQSVTIGADNTSRSVVRQVEVDFDGLATVDPSAFTVDRISDGQSTSSVPLQVNTVDVLDQGVPQRTRVVLTFLSAITGTTTVNQYGGLENGDYRITIDSSLVTKRNTVAMLDGDGNGSSGGNYSLGDNPLDRFYSLYGDVDGDGIVGVTDFIQFRNSYAKSPGQNGYNAGFSYDLDGLIGVAEYIRFRSTYGKSR</sequence>
<proteinExistence type="inferred from homology"/>
<organism evidence="14 15">
    <name type="scientific">Rubripirellula reticaptiva</name>
    <dbReference type="NCBI Taxonomy" id="2528013"/>
    <lineage>
        <taxon>Bacteria</taxon>
        <taxon>Pseudomonadati</taxon>
        <taxon>Planctomycetota</taxon>
        <taxon>Planctomycetia</taxon>
        <taxon>Pirellulales</taxon>
        <taxon>Pirellulaceae</taxon>
        <taxon>Rubripirellula</taxon>
    </lineage>
</organism>
<dbReference type="Gene3D" id="1.10.1330.10">
    <property type="entry name" value="Dockerin domain"/>
    <property type="match status" value="1"/>
</dbReference>
<dbReference type="InterPro" id="IPR003644">
    <property type="entry name" value="Calx_beta"/>
</dbReference>
<feature type="domain" description="GH10" evidence="12">
    <location>
        <begin position="830"/>
        <end position="1129"/>
    </location>
</feature>
<dbReference type="Gene3D" id="2.60.120.260">
    <property type="entry name" value="Galactose-binding domain-like"/>
    <property type="match status" value="2"/>
</dbReference>
<dbReference type="GO" id="GO:0016020">
    <property type="term" value="C:membrane"/>
    <property type="evidence" value="ECO:0007669"/>
    <property type="project" value="InterPro"/>
</dbReference>
<dbReference type="InterPro" id="IPR011658">
    <property type="entry name" value="PA14_dom"/>
</dbReference>
<keyword evidence="8" id="KW-0106">Calcium</keyword>
<evidence type="ECO:0000259" key="13">
    <source>
        <dbReference type="PROSITE" id="PS51820"/>
    </source>
</evidence>
<evidence type="ECO:0000256" key="9">
    <source>
        <dbReference type="ARBA" id="ARBA00023277"/>
    </source>
</evidence>
<evidence type="ECO:0000256" key="3">
    <source>
        <dbReference type="ARBA" id="ARBA00012590"/>
    </source>
</evidence>
<dbReference type="InterPro" id="IPR018247">
    <property type="entry name" value="EF_Hand_1_Ca_BS"/>
</dbReference>
<dbReference type="Pfam" id="PF07691">
    <property type="entry name" value="PA14"/>
    <property type="match status" value="2"/>
</dbReference>
<keyword evidence="7 14" id="KW-0378">Hydrolase</keyword>
<evidence type="ECO:0000256" key="5">
    <source>
        <dbReference type="ARBA" id="ARBA00022729"/>
    </source>
</evidence>
<dbReference type="RefSeq" id="WP_146532808.1">
    <property type="nucleotide sequence ID" value="NZ_SJPX01000001.1"/>
</dbReference>
<dbReference type="InterPro" id="IPR036439">
    <property type="entry name" value="Dockerin_dom_sf"/>
</dbReference>
<name>A0A5C6FEK4_9BACT</name>
<evidence type="ECO:0000256" key="1">
    <source>
        <dbReference type="ARBA" id="ARBA00000681"/>
    </source>
</evidence>
<evidence type="ECO:0000256" key="10">
    <source>
        <dbReference type="ARBA" id="ARBA00023295"/>
    </source>
</evidence>
<dbReference type="GO" id="GO:0031176">
    <property type="term" value="F:endo-1,4-beta-xylanase activity"/>
    <property type="evidence" value="ECO:0007669"/>
    <property type="project" value="UniProtKB-EC"/>
</dbReference>
<dbReference type="PROSITE" id="PS51760">
    <property type="entry name" value="GH10_2"/>
    <property type="match status" value="1"/>
</dbReference>
<feature type="domain" description="PA14" evidence="13">
    <location>
        <begin position="178"/>
        <end position="332"/>
    </location>
</feature>
<keyword evidence="9" id="KW-0119">Carbohydrate metabolism</keyword>
<dbReference type="SUPFAM" id="SSF141072">
    <property type="entry name" value="CalX-like"/>
    <property type="match status" value="1"/>
</dbReference>
<evidence type="ECO:0000256" key="6">
    <source>
        <dbReference type="ARBA" id="ARBA00022737"/>
    </source>
</evidence>
<dbReference type="Pfam" id="PF00331">
    <property type="entry name" value="Glyco_hydro_10"/>
    <property type="match status" value="1"/>
</dbReference>
<evidence type="ECO:0000256" key="8">
    <source>
        <dbReference type="ARBA" id="ARBA00022837"/>
    </source>
</evidence>
<keyword evidence="5" id="KW-0732">Signal</keyword>
<dbReference type="InterPro" id="IPR001000">
    <property type="entry name" value="GH10_dom"/>
</dbReference>
<protein>
    <recommendedName>
        <fullName evidence="3">endo-1,4-beta-xylanase</fullName>
        <ecNumber evidence="3">3.2.1.8</ecNumber>
    </recommendedName>
</protein>
<dbReference type="Proteomes" id="UP000317977">
    <property type="component" value="Unassembled WGS sequence"/>
</dbReference>
<dbReference type="PANTHER" id="PTHR31490">
    <property type="entry name" value="GLYCOSYL HYDROLASE"/>
    <property type="match status" value="1"/>
</dbReference>
<dbReference type="PROSITE" id="PS51820">
    <property type="entry name" value="PA14"/>
    <property type="match status" value="2"/>
</dbReference>
<dbReference type="GO" id="GO:0045493">
    <property type="term" value="P:xylan catabolic process"/>
    <property type="evidence" value="ECO:0007669"/>
    <property type="project" value="UniProtKB-KW"/>
</dbReference>
<dbReference type="SMART" id="SM00758">
    <property type="entry name" value="PA14"/>
    <property type="match status" value="2"/>
</dbReference>
<evidence type="ECO:0000256" key="11">
    <source>
        <dbReference type="ARBA" id="ARBA00023326"/>
    </source>
</evidence>
<dbReference type="InterPro" id="IPR037524">
    <property type="entry name" value="PA14/GLEYA"/>
</dbReference>
<keyword evidence="4 14" id="KW-0858">Xylan degradation</keyword>
<dbReference type="InterPro" id="IPR038081">
    <property type="entry name" value="CalX-like_sf"/>
</dbReference>
<dbReference type="PANTHER" id="PTHR31490:SF88">
    <property type="entry name" value="BETA-XYLANASE"/>
    <property type="match status" value="1"/>
</dbReference>
<evidence type="ECO:0000256" key="2">
    <source>
        <dbReference type="ARBA" id="ARBA00007495"/>
    </source>
</evidence>
<dbReference type="Gene3D" id="2.60.120.1560">
    <property type="match status" value="1"/>
</dbReference>
<evidence type="ECO:0000256" key="4">
    <source>
        <dbReference type="ARBA" id="ARBA00022651"/>
    </source>
</evidence>
<dbReference type="Gene3D" id="3.20.20.80">
    <property type="entry name" value="Glycosidases"/>
    <property type="match status" value="1"/>
</dbReference>
<accession>A0A5C6FEK4</accession>